<dbReference type="PANTHER" id="PTHR10252:SF54">
    <property type="entry name" value="CHROMATIN ACCESSIBILITY COMPLEX PROTEIN 1"/>
    <property type="match status" value="1"/>
</dbReference>
<dbReference type="InterPro" id="IPR036910">
    <property type="entry name" value="HMG_box_dom_sf"/>
</dbReference>
<feature type="domain" description="HMG box" evidence="5">
    <location>
        <begin position="2"/>
        <end position="56"/>
    </location>
</feature>
<dbReference type="AlphaFoldDB" id="A0AAW1QFU1"/>
<dbReference type="EMBL" id="JALJOR010000003">
    <property type="protein sequence ID" value="KAK9820321.1"/>
    <property type="molecule type" value="Genomic_DNA"/>
</dbReference>
<dbReference type="Pfam" id="PF00808">
    <property type="entry name" value="CBFD_NFYB_HMF"/>
    <property type="match status" value="1"/>
</dbReference>
<dbReference type="InterPro" id="IPR009072">
    <property type="entry name" value="Histone-fold"/>
</dbReference>
<dbReference type="PROSITE" id="PS50118">
    <property type="entry name" value="HMG_BOX_2"/>
    <property type="match status" value="1"/>
</dbReference>
<dbReference type="SUPFAM" id="SSF47095">
    <property type="entry name" value="HMG-box"/>
    <property type="match status" value="1"/>
</dbReference>
<reference evidence="6 7" key="1">
    <citation type="journal article" date="2024" name="Nat. Commun.">
        <title>Phylogenomics reveals the evolutionary origins of lichenization in chlorophyte algae.</title>
        <authorList>
            <person name="Puginier C."/>
            <person name="Libourel C."/>
            <person name="Otte J."/>
            <person name="Skaloud P."/>
            <person name="Haon M."/>
            <person name="Grisel S."/>
            <person name="Petersen M."/>
            <person name="Berrin J.G."/>
            <person name="Delaux P.M."/>
            <person name="Dal Grande F."/>
            <person name="Keller J."/>
        </authorList>
    </citation>
    <scope>NUCLEOTIDE SEQUENCE [LARGE SCALE GENOMIC DNA]</scope>
    <source>
        <strain evidence="6 7">SAG 2043</strain>
    </source>
</reference>
<dbReference type="Proteomes" id="UP001489004">
    <property type="component" value="Unassembled WGS sequence"/>
</dbReference>
<dbReference type="CDD" id="cd22929">
    <property type="entry name" value="HFD_POLE4-like"/>
    <property type="match status" value="1"/>
</dbReference>
<dbReference type="InterPro" id="IPR009071">
    <property type="entry name" value="HMG_box_dom"/>
</dbReference>
<keyword evidence="3" id="KW-0238">DNA-binding</keyword>
<dbReference type="PANTHER" id="PTHR10252">
    <property type="entry name" value="HISTONE-LIKE TRANSCRIPTION FACTOR CCAAT-RELATED"/>
    <property type="match status" value="1"/>
</dbReference>
<evidence type="ECO:0000313" key="7">
    <source>
        <dbReference type="Proteomes" id="UP001489004"/>
    </source>
</evidence>
<feature type="DNA-binding region" description="HMG box" evidence="3">
    <location>
        <begin position="2"/>
        <end position="56"/>
    </location>
</feature>
<keyword evidence="7" id="KW-1185">Reference proteome</keyword>
<evidence type="ECO:0000256" key="4">
    <source>
        <dbReference type="SAM" id="MobiDB-lite"/>
    </source>
</evidence>
<dbReference type="SUPFAM" id="SSF47113">
    <property type="entry name" value="Histone-fold"/>
    <property type="match status" value="1"/>
</dbReference>
<dbReference type="Gene3D" id="1.10.30.10">
    <property type="entry name" value="High mobility group box domain"/>
    <property type="match status" value="1"/>
</dbReference>
<protein>
    <recommendedName>
        <fullName evidence="5">HMG box domain-containing protein</fullName>
    </recommendedName>
</protein>
<dbReference type="Gene3D" id="1.10.20.10">
    <property type="entry name" value="Histone, subunit A"/>
    <property type="match status" value="1"/>
</dbReference>
<dbReference type="GO" id="GO:0005634">
    <property type="term" value="C:nucleus"/>
    <property type="evidence" value="ECO:0007669"/>
    <property type="project" value="UniProtKB-SubCell"/>
</dbReference>
<proteinExistence type="predicted"/>
<sequence>MAKRAPTAYFVFLEQNRESTRAEVVAAASGEKVSVAVVAKALGEKWRQLSEEEKAKRIMASDPEVNRIAGDAVKATAKATELMLELMAEKAYGAARKGKRRTLKFADVDHVACTDRRFVDMGLRDVFATESTFAEARGEVGNGKENAAEREGTAKQKKAAAAAAKNSRPITDFFKA</sequence>
<name>A0AAW1QFU1_9CHLO</name>
<dbReference type="InterPro" id="IPR050568">
    <property type="entry name" value="Transcr_DNA_Rep_Reg"/>
</dbReference>
<gene>
    <name evidence="6" type="ORF">WJX72_008959</name>
</gene>
<dbReference type="GO" id="GO:0003677">
    <property type="term" value="F:DNA binding"/>
    <property type="evidence" value="ECO:0007669"/>
    <property type="project" value="UniProtKB-UniRule"/>
</dbReference>
<comment type="subcellular location">
    <subcellularLocation>
        <location evidence="1">Nucleus</location>
    </subcellularLocation>
</comment>
<feature type="region of interest" description="Disordered" evidence="4">
    <location>
        <begin position="138"/>
        <end position="176"/>
    </location>
</feature>
<evidence type="ECO:0000256" key="1">
    <source>
        <dbReference type="ARBA" id="ARBA00004123"/>
    </source>
</evidence>
<dbReference type="InterPro" id="IPR003958">
    <property type="entry name" value="CBFA_NFYB_domain"/>
</dbReference>
<comment type="caution">
    <text evidence="6">The sequence shown here is derived from an EMBL/GenBank/DDBJ whole genome shotgun (WGS) entry which is preliminary data.</text>
</comment>
<evidence type="ECO:0000259" key="5">
    <source>
        <dbReference type="PROSITE" id="PS50118"/>
    </source>
</evidence>
<accession>A0AAW1QFU1</accession>
<dbReference type="GO" id="GO:0046982">
    <property type="term" value="F:protein heterodimerization activity"/>
    <property type="evidence" value="ECO:0007669"/>
    <property type="project" value="InterPro"/>
</dbReference>
<organism evidence="6 7">
    <name type="scientific">[Myrmecia] bisecta</name>
    <dbReference type="NCBI Taxonomy" id="41462"/>
    <lineage>
        <taxon>Eukaryota</taxon>
        <taxon>Viridiplantae</taxon>
        <taxon>Chlorophyta</taxon>
        <taxon>core chlorophytes</taxon>
        <taxon>Trebouxiophyceae</taxon>
        <taxon>Trebouxiales</taxon>
        <taxon>Trebouxiaceae</taxon>
        <taxon>Myrmecia</taxon>
    </lineage>
</organism>
<evidence type="ECO:0000256" key="3">
    <source>
        <dbReference type="PROSITE-ProRule" id="PRU00267"/>
    </source>
</evidence>
<dbReference type="CDD" id="cd00084">
    <property type="entry name" value="HMG-box_SF"/>
    <property type="match status" value="1"/>
</dbReference>
<evidence type="ECO:0000256" key="2">
    <source>
        <dbReference type="ARBA" id="ARBA00023242"/>
    </source>
</evidence>
<keyword evidence="2 3" id="KW-0539">Nucleus</keyword>
<evidence type="ECO:0000313" key="6">
    <source>
        <dbReference type="EMBL" id="KAK9820321.1"/>
    </source>
</evidence>